<organism evidence="1">
    <name type="scientific">Anopheles atroparvus</name>
    <name type="common">European mosquito</name>
    <dbReference type="NCBI Taxonomy" id="41427"/>
    <lineage>
        <taxon>Eukaryota</taxon>
        <taxon>Metazoa</taxon>
        <taxon>Ecdysozoa</taxon>
        <taxon>Arthropoda</taxon>
        <taxon>Hexapoda</taxon>
        <taxon>Insecta</taxon>
        <taxon>Pterygota</taxon>
        <taxon>Neoptera</taxon>
        <taxon>Endopterygota</taxon>
        <taxon>Diptera</taxon>
        <taxon>Nematocera</taxon>
        <taxon>Culicoidea</taxon>
        <taxon>Culicidae</taxon>
        <taxon>Anophelinae</taxon>
        <taxon>Anopheles</taxon>
    </lineage>
</organism>
<evidence type="ECO:0000313" key="1">
    <source>
        <dbReference type="EnsemblMetazoa" id="AATE008830-PA.1"/>
    </source>
</evidence>
<name>A0A182J063_ANOAO</name>
<dbReference type="EnsemblMetazoa" id="AATE008830-RA">
    <property type="protein sequence ID" value="AATE008830-PA.1"/>
    <property type="gene ID" value="AATE008830"/>
</dbReference>
<dbReference type="AlphaFoldDB" id="A0A182J063"/>
<reference evidence="1" key="1">
    <citation type="submission" date="2022-08" db="UniProtKB">
        <authorList>
            <consortium name="EnsemblMetazoa"/>
        </authorList>
    </citation>
    <scope>IDENTIFICATION</scope>
    <source>
        <strain evidence="1">EBRO</strain>
    </source>
</reference>
<dbReference type="EMBL" id="AXCP01007593">
    <property type="status" value="NOT_ANNOTATED_CDS"/>
    <property type="molecule type" value="Genomic_DNA"/>
</dbReference>
<accession>A0A182J063</accession>
<sequence length="125" mass="14432">MHLKSSVCVFQRNYPFVGWSSSIVGAIMATICTDHDNGEWYCVALCLRSRMVFSREMPKGHNTLQYDFSGFDPCVKLKHKVQWEHWYSSITLVAVVCTSLFFLCYKKIVVKRVVNCRSSPLDPRT</sequence>
<dbReference type="VEuPathDB" id="VectorBase:AATE008830"/>
<protein>
    <submittedName>
        <fullName evidence="1">Uncharacterized protein</fullName>
    </submittedName>
</protein>
<proteinExistence type="predicted"/>